<evidence type="ECO:0000256" key="1">
    <source>
        <dbReference type="ARBA" id="ARBA00012344"/>
    </source>
</evidence>
<dbReference type="Pfam" id="PF04752">
    <property type="entry name" value="ChaC"/>
    <property type="match status" value="1"/>
</dbReference>
<gene>
    <name evidence="3" type="ordered locus">Rru_A2776</name>
</gene>
<keyword evidence="2" id="KW-0456">Lyase</keyword>
<dbReference type="Gene3D" id="3.10.490.10">
    <property type="entry name" value="Gamma-glutamyl cyclotransferase-like"/>
    <property type="match status" value="1"/>
</dbReference>
<dbReference type="GO" id="GO:0061928">
    <property type="term" value="F:glutathione specific gamma-glutamylcyclotransferase activity"/>
    <property type="evidence" value="ECO:0007669"/>
    <property type="project" value="UniProtKB-EC"/>
</dbReference>
<dbReference type="PANTHER" id="PTHR12192:SF2">
    <property type="entry name" value="GLUTATHIONE-SPECIFIC GAMMA-GLUTAMYLCYCLOTRANSFERASE 2"/>
    <property type="match status" value="1"/>
</dbReference>
<reference evidence="3 4" key="1">
    <citation type="journal article" date="2011" name="Stand. Genomic Sci.">
        <title>Complete genome sequence of Rhodospirillum rubrum type strain (S1).</title>
        <authorList>
            <person name="Munk A.C."/>
            <person name="Copeland A."/>
            <person name="Lucas S."/>
            <person name="Lapidus A."/>
            <person name="Del Rio T.G."/>
            <person name="Barry K."/>
            <person name="Detter J.C."/>
            <person name="Hammon N."/>
            <person name="Israni S."/>
            <person name="Pitluck S."/>
            <person name="Brettin T."/>
            <person name="Bruce D."/>
            <person name="Han C."/>
            <person name="Tapia R."/>
            <person name="Gilna P."/>
            <person name="Schmutz J."/>
            <person name="Larimer F."/>
            <person name="Land M."/>
            <person name="Kyrpides N.C."/>
            <person name="Mavromatis K."/>
            <person name="Richardson P."/>
            <person name="Rohde M."/>
            <person name="Goker M."/>
            <person name="Klenk H.P."/>
            <person name="Zhang Y."/>
            <person name="Roberts G.P."/>
            <person name="Reslewic S."/>
            <person name="Schwartz D.C."/>
        </authorList>
    </citation>
    <scope>NUCLEOTIDE SEQUENCE [LARGE SCALE GENOMIC DNA]</scope>
    <source>
        <strain evidence="4">ATCC 11170 / ATH 1.1.1 / DSM 467 / LMG 4362 / NCIMB 8255 / S1</strain>
    </source>
</reference>
<dbReference type="EMBL" id="CP000230">
    <property type="protein sequence ID" value="ABC23573.1"/>
    <property type="molecule type" value="Genomic_DNA"/>
</dbReference>
<dbReference type="InterPro" id="IPR013024">
    <property type="entry name" value="GGCT-like"/>
</dbReference>
<dbReference type="EnsemblBacteria" id="ABC23573">
    <property type="protein sequence ID" value="ABC23573"/>
    <property type="gene ID" value="Rru_A2776"/>
</dbReference>
<dbReference type="PATRIC" id="fig|269796.9.peg.2882"/>
<dbReference type="AlphaFoldDB" id="Q2RQM2"/>
<evidence type="ECO:0000313" key="3">
    <source>
        <dbReference type="EMBL" id="ABC23573.1"/>
    </source>
</evidence>
<dbReference type="CDD" id="cd06661">
    <property type="entry name" value="GGCT_like"/>
    <property type="match status" value="1"/>
</dbReference>
<dbReference type="InterPro" id="IPR036568">
    <property type="entry name" value="GGCT-like_sf"/>
</dbReference>
<organism evidence="3 4">
    <name type="scientific">Rhodospirillum rubrum (strain ATCC 11170 / ATH 1.1.1 / DSM 467 / LMG 4362 / NCIMB 8255 / S1)</name>
    <dbReference type="NCBI Taxonomy" id="269796"/>
    <lineage>
        <taxon>Bacteria</taxon>
        <taxon>Pseudomonadati</taxon>
        <taxon>Pseudomonadota</taxon>
        <taxon>Alphaproteobacteria</taxon>
        <taxon>Rhodospirillales</taxon>
        <taxon>Rhodospirillaceae</taxon>
        <taxon>Rhodospirillum</taxon>
    </lineage>
</organism>
<protein>
    <recommendedName>
        <fullName evidence="1">glutathione-specific gamma-glutamylcyclotransferase</fullName>
        <ecNumber evidence="1">4.3.2.7</ecNumber>
    </recommendedName>
</protein>
<dbReference type="STRING" id="269796.Rru_A2776"/>
<dbReference type="SUPFAM" id="SSF110857">
    <property type="entry name" value="Gamma-glutamyl cyclotransferase-like"/>
    <property type="match status" value="1"/>
</dbReference>
<dbReference type="InterPro" id="IPR006840">
    <property type="entry name" value="ChaC"/>
</dbReference>
<dbReference type="HOGENOM" id="CLU_070703_1_2_5"/>
<dbReference type="GO" id="GO:0005737">
    <property type="term" value="C:cytoplasm"/>
    <property type="evidence" value="ECO:0007669"/>
    <property type="project" value="TreeGrafter"/>
</dbReference>
<dbReference type="PhylomeDB" id="Q2RQM2"/>
<dbReference type="KEGG" id="rru:Rru_A2776"/>
<evidence type="ECO:0000256" key="2">
    <source>
        <dbReference type="ARBA" id="ARBA00023239"/>
    </source>
</evidence>
<evidence type="ECO:0000313" key="4">
    <source>
        <dbReference type="Proteomes" id="UP000001929"/>
    </source>
</evidence>
<dbReference type="EC" id="4.3.2.7" evidence="1"/>
<sequence length="258" mass="27685">MARLRSVMARAPEPIAGGQALIPFTLDRTTIAAGGLQDMALRHGARVRVMSPAELDASLEETLAHRPGGGDVWLFAYGSLIWNPAFHFAERQVGTVRGWHRRFCLSSTLGRGTPDCPGLVLGLDRGGACRGVAFRIPAALVRAELAVVWCREMLTASYTPRWARVSLGGTRVPAIVFTINRADPHYAPGLDDATVAARLAVARGEFGAASDYLFNTLRALDAEGIIDVGLHRIARHVRLLQAEALAPPPVETPAQAPT</sequence>
<dbReference type="PANTHER" id="PTHR12192">
    <property type="entry name" value="CATION TRANSPORT PROTEIN CHAC-RELATED"/>
    <property type="match status" value="1"/>
</dbReference>
<dbReference type="GO" id="GO:0006751">
    <property type="term" value="P:glutathione catabolic process"/>
    <property type="evidence" value="ECO:0007669"/>
    <property type="project" value="InterPro"/>
</dbReference>
<keyword evidence="4" id="KW-1185">Reference proteome</keyword>
<proteinExistence type="predicted"/>
<dbReference type="Proteomes" id="UP000001929">
    <property type="component" value="Chromosome"/>
</dbReference>
<accession>Q2RQM2</accession>
<dbReference type="eggNOG" id="COG3703">
    <property type="taxonomic scope" value="Bacteria"/>
</dbReference>
<name>Q2RQM2_RHORT</name>